<evidence type="ECO:0000313" key="3">
    <source>
        <dbReference type="EMBL" id="MFB9758692.1"/>
    </source>
</evidence>
<dbReference type="InterPro" id="IPR005545">
    <property type="entry name" value="YCII"/>
</dbReference>
<protein>
    <submittedName>
        <fullName evidence="3">YciI family protein</fullName>
    </submittedName>
</protein>
<dbReference type="Pfam" id="PF03795">
    <property type="entry name" value="YCII"/>
    <property type="match status" value="1"/>
</dbReference>
<comment type="similarity">
    <text evidence="1">Belongs to the YciI family.</text>
</comment>
<dbReference type="EMBL" id="JBHMAF010000038">
    <property type="protein sequence ID" value="MFB9758692.1"/>
    <property type="molecule type" value="Genomic_DNA"/>
</dbReference>
<reference evidence="3 4" key="1">
    <citation type="submission" date="2024-09" db="EMBL/GenBank/DDBJ databases">
        <authorList>
            <person name="Sun Q."/>
            <person name="Mori K."/>
        </authorList>
    </citation>
    <scope>NUCLEOTIDE SEQUENCE [LARGE SCALE GENOMIC DNA]</scope>
    <source>
        <strain evidence="3 4">JCM 11201</strain>
    </source>
</reference>
<sequence length="87" mass="10126">MPYYAAILHMVDEEKNQKVLPYHIEYLDRLDQQGKIFSRGPFLDGSGGMVVYIAGTLEEARHMAENDPHVVNGVRRLELKEWQVWKP</sequence>
<comment type="caution">
    <text evidence="3">The sequence shown here is derived from an EMBL/GenBank/DDBJ whole genome shotgun (WGS) entry which is preliminary data.</text>
</comment>
<evidence type="ECO:0000313" key="4">
    <source>
        <dbReference type="Proteomes" id="UP001589609"/>
    </source>
</evidence>
<organism evidence="3 4">
    <name type="scientific">Ectobacillus funiculus</name>
    <dbReference type="NCBI Taxonomy" id="137993"/>
    <lineage>
        <taxon>Bacteria</taxon>
        <taxon>Bacillati</taxon>
        <taxon>Bacillota</taxon>
        <taxon>Bacilli</taxon>
        <taxon>Bacillales</taxon>
        <taxon>Bacillaceae</taxon>
        <taxon>Ectobacillus</taxon>
    </lineage>
</organism>
<dbReference type="PANTHER" id="PTHR37828:SF1">
    <property type="entry name" value="YCII-RELATED DOMAIN-CONTAINING PROTEIN"/>
    <property type="match status" value="1"/>
</dbReference>
<keyword evidence="4" id="KW-1185">Reference proteome</keyword>
<dbReference type="InterPro" id="IPR011008">
    <property type="entry name" value="Dimeric_a/b-barrel"/>
</dbReference>
<dbReference type="RefSeq" id="WP_129730131.1">
    <property type="nucleotide sequence ID" value="NZ_JBHMAF010000038.1"/>
</dbReference>
<dbReference type="Proteomes" id="UP001589609">
    <property type="component" value="Unassembled WGS sequence"/>
</dbReference>
<dbReference type="PANTHER" id="PTHR37828">
    <property type="entry name" value="GSR2449 PROTEIN"/>
    <property type="match status" value="1"/>
</dbReference>
<proteinExistence type="inferred from homology"/>
<feature type="domain" description="YCII-related" evidence="2">
    <location>
        <begin position="13"/>
        <end position="83"/>
    </location>
</feature>
<gene>
    <name evidence="3" type="ORF">ACFFMS_09310</name>
</gene>
<evidence type="ECO:0000256" key="1">
    <source>
        <dbReference type="ARBA" id="ARBA00007689"/>
    </source>
</evidence>
<name>A0ABV5WE87_9BACI</name>
<evidence type="ECO:0000259" key="2">
    <source>
        <dbReference type="Pfam" id="PF03795"/>
    </source>
</evidence>
<dbReference type="Gene3D" id="3.30.70.1060">
    <property type="entry name" value="Dimeric alpha+beta barrel"/>
    <property type="match status" value="1"/>
</dbReference>
<accession>A0ABV5WE87</accession>
<dbReference type="SUPFAM" id="SSF54909">
    <property type="entry name" value="Dimeric alpha+beta barrel"/>
    <property type="match status" value="1"/>
</dbReference>